<dbReference type="SUPFAM" id="SSF51735">
    <property type="entry name" value="NAD(P)-binding Rossmann-fold domains"/>
    <property type="match status" value="1"/>
</dbReference>
<dbReference type="InterPro" id="IPR036291">
    <property type="entry name" value="NAD(P)-bd_dom_sf"/>
</dbReference>
<dbReference type="RefSeq" id="WP_310792338.1">
    <property type="nucleotide sequence ID" value="NZ_CP134081.1"/>
</dbReference>
<dbReference type="Proteomes" id="UP001258207">
    <property type="component" value="Chromosome"/>
</dbReference>
<evidence type="ECO:0000313" key="4">
    <source>
        <dbReference type="EMBL" id="WNC10504.1"/>
    </source>
</evidence>
<feature type="domain" description="NmrA-like" evidence="3">
    <location>
        <begin position="7"/>
        <end position="263"/>
    </location>
</feature>
<accession>A0AAJ6M0C5</accession>
<dbReference type="AlphaFoldDB" id="A0AAJ6M0C5"/>
<dbReference type="PANTHER" id="PTHR42748">
    <property type="entry name" value="NITROGEN METABOLITE REPRESSION PROTEIN NMRA FAMILY MEMBER"/>
    <property type="match status" value="1"/>
</dbReference>
<organism evidence="4 5">
    <name type="scientific">Pseudomonas coleopterorum</name>
    <dbReference type="NCBI Taxonomy" id="1605838"/>
    <lineage>
        <taxon>Bacteria</taxon>
        <taxon>Pseudomonadati</taxon>
        <taxon>Pseudomonadota</taxon>
        <taxon>Gammaproteobacteria</taxon>
        <taxon>Pseudomonadales</taxon>
        <taxon>Pseudomonadaceae</taxon>
        <taxon>Pseudomonas</taxon>
    </lineage>
</organism>
<name>A0AAJ6M0C5_9PSED</name>
<dbReference type="Pfam" id="PF05368">
    <property type="entry name" value="NmrA"/>
    <property type="match status" value="1"/>
</dbReference>
<keyword evidence="2" id="KW-0521">NADP</keyword>
<dbReference type="CDD" id="cd05251">
    <property type="entry name" value="NmrA_like_SDR_a"/>
    <property type="match status" value="1"/>
</dbReference>
<dbReference type="EMBL" id="CP134081">
    <property type="protein sequence ID" value="WNC10504.1"/>
    <property type="molecule type" value="Genomic_DNA"/>
</dbReference>
<comment type="similarity">
    <text evidence="1">Belongs to the NmrA-type oxidoreductase family.</text>
</comment>
<dbReference type="InterPro" id="IPR051164">
    <property type="entry name" value="NmrA-like_oxidored"/>
</dbReference>
<reference evidence="4" key="1">
    <citation type="submission" date="2023-09" db="EMBL/GenBank/DDBJ databases">
        <title>First report of Pseudomonas coleopterorum DJ13 causing leaf spot on Rhododendron pulchrum Sweet in China.</title>
        <authorList>
            <person name="Zhang Y."/>
        </authorList>
    </citation>
    <scope>NUCLEOTIDE SEQUENCE</scope>
    <source>
        <strain evidence="4">DJ13</strain>
    </source>
</reference>
<dbReference type="Gene3D" id="3.90.25.10">
    <property type="entry name" value="UDP-galactose 4-epimerase, domain 1"/>
    <property type="match status" value="1"/>
</dbReference>
<dbReference type="InterPro" id="IPR008030">
    <property type="entry name" value="NmrA-like"/>
</dbReference>
<dbReference type="Gene3D" id="3.40.50.720">
    <property type="entry name" value="NAD(P)-binding Rossmann-like Domain"/>
    <property type="match status" value="1"/>
</dbReference>
<evidence type="ECO:0000313" key="5">
    <source>
        <dbReference type="Proteomes" id="UP001258207"/>
    </source>
</evidence>
<gene>
    <name evidence="4" type="ORF">RI108_03480</name>
</gene>
<evidence type="ECO:0000256" key="2">
    <source>
        <dbReference type="ARBA" id="ARBA00022857"/>
    </source>
</evidence>
<evidence type="ECO:0000256" key="1">
    <source>
        <dbReference type="ARBA" id="ARBA00006328"/>
    </source>
</evidence>
<protein>
    <submittedName>
        <fullName evidence="4">NmrA/HSCARG family protein</fullName>
    </submittedName>
</protein>
<proteinExistence type="inferred from homology"/>
<evidence type="ECO:0000259" key="3">
    <source>
        <dbReference type="Pfam" id="PF05368"/>
    </source>
</evidence>
<sequence length="308" mass="33402">MSTSIDSPVLVMGATGKQGGSVIRALLRAGRSVRAFVRDPSSDAAQALAVQGVEVVKGEFTDTASLDAALTGVDGVFSVQMGSQPSDPHTEVLAGEALVQAAHRANVRVIVHSSVARAGDHGQFVDWKEGRWEPSYWQNKAAVNEKVKAQGFRHWVILKPAMIMEDIVPPQADLQFPSLRERGRFETAIAADTSIDWIAVEDIGAFAAAAFDEPERFHGHEIDLAAESVTLPEVAAKIAQATGRPVSAVTLSKEEALSRPYGELYFQAESWNNVEGYRVDLEAVRSWGVPLTTLDQFIAQHRDRFVIG</sequence>
<dbReference type="PANTHER" id="PTHR42748:SF7">
    <property type="entry name" value="NMRA LIKE REDOX SENSOR 1-RELATED"/>
    <property type="match status" value="1"/>
</dbReference>